<name>A0ABQ8RXP6_PERAM</name>
<evidence type="ECO:0000313" key="4">
    <source>
        <dbReference type="Proteomes" id="UP001148838"/>
    </source>
</evidence>
<evidence type="ECO:0000259" key="2">
    <source>
        <dbReference type="Pfam" id="PF16087"/>
    </source>
</evidence>
<sequence length="482" mass="55556">MAGLCEDGNEPPGSLKAICTAHWFDFLDTGGAPTAEQLQYRFRIPVLEKRDRALLVKLFYQNGSNSNGALREYRGQKQLRRGPMSINGLKNMMKKFEETGKKRKTRPLHTTMQVDDFDQCVIRRTVHDIYLKEKKVPTVPKLLPIIRQKIHFPWGKSSLQTLMKRMGFKWKKCRSQRKVLLERPDILSWRHGYLVQIRRFREVGRELVYLDESWIDRNLSFRKCWQDDSDIGIHMDVNAKNRLIVVHAGSSNGFIQNAELIYKAGTSTGDYHGQMNHVNFENMQIDKVPSRCAVKQDIITWLQKKCTLRLIHAEGRTSQIRSSKKKKKKKKKLAQESYKIDTMLASHGHTVLRLPPYMCELSAIELIWAQMKRIVRENNVTGDLSLQALNNVAKYAIASITKDDWKRCCDHVKKLEDSYWKTDGRLLDVIDSIIISGDGFSTDSDNENKSDSDDSDNCDTSDDQTSFLRMLDLSDLATPLSP</sequence>
<evidence type="ECO:0000256" key="1">
    <source>
        <dbReference type="SAM" id="MobiDB-lite"/>
    </source>
</evidence>
<dbReference type="InterPro" id="IPR032135">
    <property type="entry name" value="DUF4817"/>
</dbReference>
<dbReference type="Proteomes" id="UP001148838">
    <property type="component" value="Unassembled WGS sequence"/>
</dbReference>
<dbReference type="PANTHER" id="PTHR33939:SF1">
    <property type="entry name" value="DUF4371 DOMAIN-CONTAINING PROTEIN"/>
    <property type="match status" value="1"/>
</dbReference>
<comment type="caution">
    <text evidence="3">The sequence shown here is derived from an EMBL/GenBank/DDBJ whole genome shotgun (WGS) entry which is preliminary data.</text>
</comment>
<proteinExistence type="predicted"/>
<dbReference type="Gene3D" id="3.30.420.10">
    <property type="entry name" value="Ribonuclease H-like superfamily/Ribonuclease H"/>
    <property type="match status" value="1"/>
</dbReference>
<dbReference type="PANTHER" id="PTHR33939">
    <property type="entry name" value="PROTEIN CBG22215"/>
    <property type="match status" value="1"/>
</dbReference>
<feature type="domain" description="DUF4817" evidence="2">
    <location>
        <begin position="51"/>
        <end position="101"/>
    </location>
</feature>
<dbReference type="EMBL" id="JAJSOF020000040">
    <property type="protein sequence ID" value="KAJ4426508.1"/>
    <property type="molecule type" value="Genomic_DNA"/>
</dbReference>
<keyword evidence="4" id="KW-1185">Reference proteome</keyword>
<feature type="region of interest" description="Disordered" evidence="1">
    <location>
        <begin position="442"/>
        <end position="463"/>
    </location>
</feature>
<evidence type="ECO:0000313" key="3">
    <source>
        <dbReference type="EMBL" id="KAJ4426508.1"/>
    </source>
</evidence>
<dbReference type="InterPro" id="IPR036397">
    <property type="entry name" value="RNaseH_sf"/>
</dbReference>
<dbReference type="Pfam" id="PF16087">
    <property type="entry name" value="DUF4817"/>
    <property type="match status" value="1"/>
</dbReference>
<feature type="compositionally biased region" description="Acidic residues" evidence="1">
    <location>
        <begin position="453"/>
        <end position="462"/>
    </location>
</feature>
<gene>
    <name evidence="3" type="ORF">ANN_27322</name>
</gene>
<protein>
    <recommendedName>
        <fullName evidence="2">DUF4817 domain-containing protein</fullName>
    </recommendedName>
</protein>
<organism evidence="3 4">
    <name type="scientific">Periplaneta americana</name>
    <name type="common">American cockroach</name>
    <name type="synonym">Blatta americana</name>
    <dbReference type="NCBI Taxonomy" id="6978"/>
    <lineage>
        <taxon>Eukaryota</taxon>
        <taxon>Metazoa</taxon>
        <taxon>Ecdysozoa</taxon>
        <taxon>Arthropoda</taxon>
        <taxon>Hexapoda</taxon>
        <taxon>Insecta</taxon>
        <taxon>Pterygota</taxon>
        <taxon>Neoptera</taxon>
        <taxon>Polyneoptera</taxon>
        <taxon>Dictyoptera</taxon>
        <taxon>Blattodea</taxon>
        <taxon>Blattoidea</taxon>
        <taxon>Blattidae</taxon>
        <taxon>Blattinae</taxon>
        <taxon>Periplaneta</taxon>
    </lineage>
</organism>
<accession>A0ABQ8RXP6</accession>
<reference evidence="3 4" key="1">
    <citation type="journal article" date="2022" name="Allergy">
        <title>Genome assembly and annotation of Periplaneta americana reveal a comprehensive cockroach allergen profile.</title>
        <authorList>
            <person name="Wang L."/>
            <person name="Xiong Q."/>
            <person name="Saelim N."/>
            <person name="Wang L."/>
            <person name="Nong W."/>
            <person name="Wan A.T."/>
            <person name="Shi M."/>
            <person name="Liu X."/>
            <person name="Cao Q."/>
            <person name="Hui J.H.L."/>
            <person name="Sookrung N."/>
            <person name="Leung T.F."/>
            <person name="Tungtrongchitr A."/>
            <person name="Tsui S.K.W."/>
        </authorList>
    </citation>
    <scope>NUCLEOTIDE SEQUENCE [LARGE SCALE GENOMIC DNA]</scope>
    <source>
        <strain evidence="3">PWHHKU_190912</strain>
    </source>
</reference>